<keyword evidence="3" id="KW-1185">Reference proteome</keyword>
<reference evidence="3" key="1">
    <citation type="submission" date="2016-10" db="EMBL/GenBank/DDBJ databases">
        <authorList>
            <person name="Varghese N."/>
            <person name="Submissions S."/>
        </authorList>
    </citation>
    <scope>NUCLEOTIDE SEQUENCE [LARGE SCALE GENOMIC DNA]</scope>
    <source>
        <strain evidence="3">DSM 15282</strain>
    </source>
</reference>
<dbReference type="STRING" id="226506.SAMN04488519_103269"/>
<proteinExistence type="predicted"/>
<name>A0A1I5E3D2_9BACT</name>
<accession>A0A1I5E3D2</accession>
<evidence type="ECO:0000256" key="1">
    <source>
        <dbReference type="SAM" id="Phobius"/>
    </source>
</evidence>
<gene>
    <name evidence="2" type="ORF">SAMN04488519_103269</name>
</gene>
<feature type="transmembrane region" description="Helical" evidence="1">
    <location>
        <begin position="34"/>
        <end position="54"/>
    </location>
</feature>
<feature type="transmembrane region" description="Helical" evidence="1">
    <location>
        <begin position="129"/>
        <end position="146"/>
    </location>
</feature>
<keyword evidence="1" id="KW-0472">Membrane</keyword>
<protein>
    <submittedName>
        <fullName evidence="2">Uncharacterized protein</fullName>
    </submittedName>
</protein>
<dbReference type="Proteomes" id="UP000199564">
    <property type="component" value="Unassembled WGS sequence"/>
</dbReference>
<keyword evidence="1" id="KW-0812">Transmembrane</keyword>
<feature type="transmembrane region" description="Helical" evidence="1">
    <location>
        <begin position="195"/>
        <end position="214"/>
    </location>
</feature>
<keyword evidence="1" id="KW-1133">Transmembrane helix</keyword>
<evidence type="ECO:0000313" key="3">
    <source>
        <dbReference type="Proteomes" id="UP000199564"/>
    </source>
</evidence>
<dbReference type="RefSeq" id="WP_139217448.1">
    <property type="nucleotide sequence ID" value="NZ_FOVW01000003.1"/>
</dbReference>
<dbReference type="AlphaFoldDB" id="A0A1I5E3D2"/>
<evidence type="ECO:0000313" key="2">
    <source>
        <dbReference type="EMBL" id="SFO05936.1"/>
    </source>
</evidence>
<feature type="transmembrane region" description="Helical" evidence="1">
    <location>
        <begin position="92"/>
        <end position="114"/>
    </location>
</feature>
<organism evidence="2 3">
    <name type="scientific">Algoriphagus ornithinivorans</name>
    <dbReference type="NCBI Taxonomy" id="226506"/>
    <lineage>
        <taxon>Bacteria</taxon>
        <taxon>Pseudomonadati</taxon>
        <taxon>Bacteroidota</taxon>
        <taxon>Cytophagia</taxon>
        <taxon>Cytophagales</taxon>
        <taxon>Cyclobacteriaceae</taxon>
        <taxon>Algoriphagus</taxon>
    </lineage>
</organism>
<feature type="transmembrane region" description="Helical" evidence="1">
    <location>
        <begin position="155"/>
        <end position="175"/>
    </location>
</feature>
<dbReference type="EMBL" id="FOVW01000003">
    <property type="protein sequence ID" value="SFO05936.1"/>
    <property type="molecule type" value="Genomic_DNA"/>
</dbReference>
<feature type="transmembrane region" description="Helical" evidence="1">
    <location>
        <begin position="60"/>
        <end position="80"/>
    </location>
</feature>
<sequence>MIDNLPIWIELLFLASFGLTVAFFFFSNGKPLKLTTFILVWSLAQSILAYLGFYQETQAFPPRFGLVILPSIVFVVYGLLPKQQKWIAEKRDSLISTLLHSIRIPVEIVLFGLFNHQMVPKLMTFEGRNFDILIGLSAPIMGWLFFKKKVNKSMMLAWNIIGLCFVLFILVNGILSAELPFQQFGFEQPNRAVNYFPFVLLPATIVPIVIWTHLSDIIQLGRKF</sequence>
<feature type="transmembrane region" description="Helical" evidence="1">
    <location>
        <begin position="6"/>
        <end position="27"/>
    </location>
</feature>